<accession>A0A2W2DI69</accession>
<evidence type="ECO:0000313" key="2">
    <source>
        <dbReference type="Proteomes" id="UP000248627"/>
    </source>
</evidence>
<name>A0A2W2DI69_9ACTN</name>
<evidence type="ECO:0000313" key="1">
    <source>
        <dbReference type="EMBL" id="PZG00480.1"/>
    </source>
</evidence>
<reference evidence="1 2" key="1">
    <citation type="submission" date="2018-01" db="EMBL/GenBank/DDBJ databases">
        <title>Draft genome sequence of Jishengella endophytica.</title>
        <authorList>
            <person name="Sahin N."/>
            <person name="Ay H."/>
            <person name="Saygin H."/>
        </authorList>
    </citation>
    <scope>NUCLEOTIDE SEQUENCE [LARGE SCALE GENOMIC DNA]</scope>
    <source>
        <strain evidence="1 2">DSM 45430</strain>
    </source>
</reference>
<dbReference type="AlphaFoldDB" id="A0A2W2DI69"/>
<sequence>MTWLVRVTAEVPAMPELIVYRSNALMCVRSRFDDTRDVLLPVNLAFPEGMVGMWQSSLPQVTLVPSTATDAQVWPSPSAVGTPIHDTSDDNCPINTGWSYVGGNHGYNVGNQIAVTNHGKTTADVGSRWTDGTRVFTLLAVTNPNSLLFGNPYVLVDGIAQGARVRPAAPLTHVAGAKNRTTVPITGLTPDVQIRPVTHTHVVSVELDGRPVPDGRSTGQELRIRESYLIPSYRGMIDTAQANIGTPIATIMPRIPSLCRIDNLYRWGRAGLLVAQTVTALDRFALNTGVTQCSALTVPTGGSRRQFMPNVGVAGTLNWSTWAKLDTLPALTDITPAALRDPLTPAASMTQWVVDAGGAQKWGIAVGLLPFDDGQPVTRARHTTTKCWFISSSLKKNYPQLVWGRILEPGDSVTGTAYRRYLAPPSTATEIVVSTGAHDVVVIERVDPIAQTRMAASQLVHRRLVADGPTNLTVPDRVAVDGIPYAVPISPGYGMWRVEPVPPAPPQVPGATLGVGSYFLLLAGPTRASNYTGAFQRLLLHPVYLVEPTPVDRACVEVTAAGTGVLRHGVYAHDPTTGRPALLGPIADFGTLAATTGIKESVLTTPAMLPSGWHWYALVWQGTGTTAPTLLAEASGGTALNLGTGREAMSGDRYGYQVSGVTGALGAITVGGVHQFPPPRVAYRRA</sequence>
<gene>
    <name evidence="1" type="ORF">C1I93_02415</name>
</gene>
<organism evidence="1 2">
    <name type="scientific">Micromonospora endophytica</name>
    <dbReference type="NCBI Taxonomy" id="515350"/>
    <lineage>
        <taxon>Bacteria</taxon>
        <taxon>Bacillati</taxon>
        <taxon>Actinomycetota</taxon>
        <taxon>Actinomycetes</taxon>
        <taxon>Micromonosporales</taxon>
        <taxon>Micromonosporaceae</taxon>
        <taxon>Micromonospora</taxon>
    </lineage>
</organism>
<protein>
    <submittedName>
        <fullName evidence="1">Uncharacterized protein</fullName>
    </submittedName>
</protein>
<dbReference type="EMBL" id="POTX01000008">
    <property type="protein sequence ID" value="PZG00480.1"/>
    <property type="molecule type" value="Genomic_DNA"/>
</dbReference>
<dbReference type="Proteomes" id="UP000248627">
    <property type="component" value="Unassembled WGS sequence"/>
</dbReference>
<comment type="caution">
    <text evidence="1">The sequence shown here is derived from an EMBL/GenBank/DDBJ whole genome shotgun (WGS) entry which is preliminary data.</text>
</comment>
<keyword evidence="2" id="KW-1185">Reference proteome</keyword>
<proteinExistence type="predicted"/>